<evidence type="ECO:0000313" key="3">
    <source>
        <dbReference type="Proteomes" id="UP000295717"/>
    </source>
</evidence>
<dbReference type="AlphaFoldDB" id="A0A4R3MYE0"/>
<name>A0A4R3MYE0_9GAMM</name>
<organism evidence="2 3">
    <name type="scientific">Thiobaca trueperi</name>
    <dbReference type="NCBI Taxonomy" id="127458"/>
    <lineage>
        <taxon>Bacteria</taxon>
        <taxon>Pseudomonadati</taxon>
        <taxon>Pseudomonadota</taxon>
        <taxon>Gammaproteobacteria</taxon>
        <taxon>Chromatiales</taxon>
        <taxon>Chromatiaceae</taxon>
        <taxon>Thiobaca</taxon>
    </lineage>
</organism>
<evidence type="ECO:0000313" key="2">
    <source>
        <dbReference type="EMBL" id="TCT20641.1"/>
    </source>
</evidence>
<reference evidence="2 3" key="1">
    <citation type="submission" date="2019-03" db="EMBL/GenBank/DDBJ databases">
        <title>Genomic Encyclopedia of Type Strains, Phase IV (KMG-IV): sequencing the most valuable type-strain genomes for metagenomic binning, comparative biology and taxonomic classification.</title>
        <authorList>
            <person name="Goeker M."/>
        </authorList>
    </citation>
    <scope>NUCLEOTIDE SEQUENCE [LARGE SCALE GENOMIC DNA]</scope>
    <source>
        <strain evidence="2 3">DSM 13587</strain>
    </source>
</reference>
<proteinExistence type="predicted"/>
<dbReference type="EMBL" id="SMAO01000005">
    <property type="protein sequence ID" value="TCT20641.1"/>
    <property type="molecule type" value="Genomic_DNA"/>
</dbReference>
<sequence length="873" mass="94817">MTTTQSAVPLPDRSFQHLPAAMRAAPRWLLWRSLANRDKSKKPRKVPFYADGEPRQGALDTPADVARLVTFEEAEKVLRGGNFTGLGFALGPDGHGSFWQGVDLDGTDVRPELAALAEKLPGYVEVSPSGKGVHAIGRGASFPSLGSNASGIEAYAAGRYFTVTGEAIRGELEDLAGFVTGTLAPLHAKASSPRSPSGAVAPLAGDSFFARVNTLAMSRLGDWVPQLFPKARPYHDGFRIESAALGRDLEEAISILPAGIRDFGEECGKSPIDLVVQWSEAANAREAALWLCRQMGVDPATQGWIERSARPSPVQGEASGPNRGTGAEAPRAGKTRPETSADLPGWAEPPPGWEGTATAREEPWPEPSDVSSPADALPYPLPLFPAVAQLAIREYAAFGRQPLPLVASSALGQMALAAQGLADVARNEHLRSPCSLYLLAVAQSGERKSAADKQFSRAIRAWVRREREDRADEFRRSVAMAKDHKARMSGVESKIKTLSGKVDDEEAGKELERLQARLIELEQNPIVAKPLPSPTHEDVNPASLAFAVASGWPSSGLFSDEAGAVIGSPGLGEENATSLLSLLNILWDGRDFTPTRKQATVAELRGRRFSAFLMLQPDLLPKLIDKGARNIGFLARFLICHPDSTMGTRLYREPPESWTALEAFDRQILSLLELPLPIDCSGEDRGAMMRLDPSVMHLDPAAKQTWIGFHDAIERELCDFGEFASVRDVASKTAENACRIAAVFKLFDQGRVGKLIESSYMEAGIAVAGWHLNEARRLFLEIDTPPETLDARELSAWLSGKARELADRHGEPIMDREGGVSLRDISKYGPNRVRETVRRDDALDILAEANHLRRCDAGKQKRIQVNPKLLTPQ</sequence>
<feature type="region of interest" description="Disordered" evidence="1">
    <location>
        <begin position="306"/>
        <end position="373"/>
    </location>
</feature>
<dbReference type="OrthoDB" id="9067983at2"/>
<dbReference type="Proteomes" id="UP000295717">
    <property type="component" value="Unassembled WGS sequence"/>
</dbReference>
<keyword evidence="3" id="KW-1185">Reference proteome</keyword>
<evidence type="ECO:0000256" key="1">
    <source>
        <dbReference type="SAM" id="MobiDB-lite"/>
    </source>
</evidence>
<accession>A0A4R3MYE0</accession>
<gene>
    <name evidence="2" type="ORF">EDC35_10580</name>
</gene>
<comment type="caution">
    <text evidence="2">The sequence shown here is derived from an EMBL/GenBank/DDBJ whole genome shotgun (WGS) entry which is preliminary data.</text>
</comment>
<protein>
    <submittedName>
        <fullName evidence="2">Uncharacterized protein DUF3987</fullName>
    </submittedName>
</protein>
<dbReference type="Pfam" id="PF13148">
    <property type="entry name" value="DUF3987"/>
    <property type="match status" value="1"/>
</dbReference>
<dbReference type="RefSeq" id="WP_132977261.1">
    <property type="nucleotide sequence ID" value="NZ_SMAO01000005.1"/>
</dbReference>
<dbReference type="InterPro" id="IPR025048">
    <property type="entry name" value="DUF3987"/>
</dbReference>